<dbReference type="PROSITE" id="PS51257">
    <property type="entry name" value="PROKAR_LIPOPROTEIN"/>
    <property type="match status" value="1"/>
</dbReference>
<name>A0A6G7J2D0_9FLAO</name>
<dbReference type="Proteomes" id="UP000502928">
    <property type="component" value="Chromosome"/>
</dbReference>
<evidence type="ECO:0008006" key="3">
    <source>
        <dbReference type="Google" id="ProtNLM"/>
    </source>
</evidence>
<reference evidence="1 2" key="1">
    <citation type="submission" date="2020-02" db="EMBL/GenBank/DDBJ databases">
        <title>Complete genome of Muricauda sp. 501str8.</title>
        <authorList>
            <person name="Dong B."/>
            <person name="Zhu S."/>
            <person name="Yang J."/>
            <person name="Chen J."/>
        </authorList>
    </citation>
    <scope>NUCLEOTIDE SEQUENCE [LARGE SCALE GENOMIC DNA]</scope>
    <source>
        <strain evidence="1 2">501str8</strain>
    </source>
</reference>
<proteinExistence type="predicted"/>
<dbReference type="AlphaFoldDB" id="A0A6G7J2D0"/>
<accession>A0A6G7J2D0</accession>
<organism evidence="1 2">
    <name type="scientific">Flagellimonas oceani</name>
    <dbReference type="NCBI Taxonomy" id="2698672"/>
    <lineage>
        <taxon>Bacteria</taxon>
        <taxon>Pseudomonadati</taxon>
        <taxon>Bacteroidota</taxon>
        <taxon>Flavobacteriia</taxon>
        <taxon>Flavobacteriales</taxon>
        <taxon>Flavobacteriaceae</taxon>
        <taxon>Flagellimonas</taxon>
    </lineage>
</organism>
<evidence type="ECO:0000313" key="1">
    <source>
        <dbReference type="EMBL" id="QII44926.1"/>
    </source>
</evidence>
<protein>
    <recommendedName>
        <fullName evidence="3">Lipoprotein</fullName>
    </recommendedName>
</protein>
<dbReference type="RefSeq" id="WP_166248451.1">
    <property type="nucleotide sequence ID" value="NZ_CP049616.1"/>
</dbReference>
<evidence type="ECO:0000313" key="2">
    <source>
        <dbReference type="Proteomes" id="UP000502928"/>
    </source>
</evidence>
<sequence>MKNILSCLVVLAVFLSCSDERKFVNLALKIDQKIYLVPFFANQSILENQLSEDVTPSVTSFVQIIEEDGTFFVEPRNFEKILNLIADNYVIYEKKEKTHDGYLAFGNNDIYNHSIQNVNTDKIGQQINQEVVRIFNNAQDRSLEIVWTRFPRPVAEKNCVVKNVWVVSSPYQGTTIGNYEETVLIDLNDIVDFFDNGTRLTYNEREGILYVIK</sequence>
<dbReference type="EMBL" id="CP049616">
    <property type="protein sequence ID" value="QII44926.1"/>
    <property type="molecule type" value="Genomic_DNA"/>
</dbReference>
<keyword evidence="2" id="KW-1185">Reference proteome</keyword>
<dbReference type="KEGG" id="mut:GVT53_09605"/>
<gene>
    <name evidence="1" type="ORF">GVT53_09605</name>
</gene>